<evidence type="ECO:0000313" key="3">
    <source>
        <dbReference type="Proteomes" id="UP000236630"/>
    </source>
</evidence>
<dbReference type="PANTHER" id="PTHR46371">
    <property type="entry name" value="OS04G0464100 PROTEIN"/>
    <property type="match status" value="1"/>
</dbReference>
<keyword evidence="3" id="KW-1185">Reference proteome</keyword>
<feature type="domain" description="HMA" evidence="1">
    <location>
        <begin position="2"/>
        <end position="71"/>
    </location>
</feature>
<dbReference type="EMBL" id="BDQV01000114">
    <property type="protein sequence ID" value="GAY55153.1"/>
    <property type="molecule type" value="Genomic_DNA"/>
</dbReference>
<organism evidence="2 3">
    <name type="scientific">Citrus unshiu</name>
    <name type="common">Satsuma mandarin</name>
    <name type="synonym">Citrus nobilis var. unshiu</name>
    <dbReference type="NCBI Taxonomy" id="55188"/>
    <lineage>
        <taxon>Eukaryota</taxon>
        <taxon>Viridiplantae</taxon>
        <taxon>Streptophyta</taxon>
        <taxon>Embryophyta</taxon>
        <taxon>Tracheophyta</taxon>
        <taxon>Spermatophyta</taxon>
        <taxon>Magnoliopsida</taxon>
        <taxon>eudicotyledons</taxon>
        <taxon>Gunneridae</taxon>
        <taxon>Pentapetalae</taxon>
        <taxon>rosids</taxon>
        <taxon>malvids</taxon>
        <taxon>Sapindales</taxon>
        <taxon>Rutaceae</taxon>
        <taxon>Aurantioideae</taxon>
        <taxon>Citrus</taxon>
    </lineage>
</organism>
<name>A0A2H5PS15_CITUN</name>
<accession>A0A2H5PS15</accession>
<dbReference type="InterPro" id="IPR006121">
    <property type="entry name" value="HMA_dom"/>
</dbReference>
<gene>
    <name evidence="2" type="ORF">CUMW_162200</name>
</gene>
<dbReference type="AlphaFoldDB" id="A0A2H5PS15"/>
<comment type="caution">
    <text evidence="2">The sequence shown here is derived from an EMBL/GenBank/DDBJ whole genome shotgun (WGS) entry which is preliminary data.</text>
</comment>
<evidence type="ECO:0000259" key="1">
    <source>
        <dbReference type="PROSITE" id="PS50846"/>
    </source>
</evidence>
<dbReference type="InterPro" id="IPR044296">
    <property type="entry name" value="HIPP46"/>
</dbReference>
<proteinExistence type="predicted"/>
<protein>
    <recommendedName>
        <fullName evidence="1">HMA domain-containing protein</fullName>
    </recommendedName>
</protein>
<dbReference type="STRING" id="55188.A0A2H5PS15"/>
<evidence type="ECO:0000313" key="2">
    <source>
        <dbReference type="EMBL" id="GAY55153.1"/>
    </source>
</evidence>
<reference evidence="2 3" key="1">
    <citation type="journal article" date="2017" name="Front. Genet.">
        <title>Draft sequencing of the heterozygous diploid genome of Satsuma (Citrus unshiu Marc.) using a hybrid assembly approach.</title>
        <authorList>
            <person name="Shimizu T."/>
            <person name="Tanizawa Y."/>
            <person name="Mochizuki T."/>
            <person name="Nagasaki H."/>
            <person name="Yoshioka T."/>
            <person name="Toyoda A."/>
            <person name="Fujiyama A."/>
            <person name="Kaminuma E."/>
            <person name="Nakamura Y."/>
        </authorList>
    </citation>
    <scope>NUCLEOTIDE SEQUENCE [LARGE SCALE GENOMIC DNA]</scope>
    <source>
        <strain evidence="3">cv. Miyagawa wase</strain>
    </source>
</reference>
<dbReference type="Gene3D" id="3.30.70.100">
    <property type="match status" value="1"/>
</dbReference>
<sequence>MKQTMVIKVYMNKHKSRSKALKVAVGFSGVESVALKGDDMSQIEVTGDGVDAVALTTSLRKKVGYAEVVSVGAAGAGAGAGEQSMDDEKIEANPEPVVWPNYHVAAPLPHYDVCVVRDYDPYSCSIL</sequence>
<dbReference type="PROSITE" id="PS50846">
    <property type="entry name" value="HMA_2"/>
    <property type="match status" value="1"/>
</dbReference>
<dbReference type="Proteomes" id="UP000236630">
    <property type="component" value="Unassembled WGS sequence"/>
</dbReference>
<dbReference type="GO" id="GO:0046872">
    <property type="term" value="F:metal ion binding"/>
    <property type="evidence" value="ECO:0007669"/>
    <property type="project" value="InterPro"/>
</dbReference>